<comment type="caution">
    <text evidence="5">The sequence shown here is derived from an EMBL/GenBank/DDBJ whole genome shotgun (WGS) entry which is preliminary data.</text>
</comment>
<dbReference type="PANTHER" id="PTHR10288">
    <property type="entry name" value="KH DOMAIN CONTAINING RNA BINDING PROTEIN"/>
    <property type="match status" value="1"/>
</dbReference>
<dbReference type="InterPro" id="IPR004088">
    <property type="entry name" value="KH_dom_type_1"/>
</dbReference>
<keyword evidence="1" id="KW-0677">Repeat</keyword>
<evidence type="ECO:0000259" key="4">
    <source>
        <dbReference type="SMART" id="SM00322"/>
    </source>
</evidence>
<keyword evidence="6" id="KW-1185">Reference proteome</keyword>
<dbReference type="InterPro" id="IPR036612">
    <property type="entry name" value="KH_dom_type_1_sf"/>
</dbReference>
<accession>A0A3S3P6R7</accession>
<dbReference type="Pfam" id="PF00013">
    <property type="entry name" value="KH_1"/>
    <property type="match status" value="2"/>
</dbReference>
<feature type="domain" description="K Homology" evidence="4">
    <location>
        <begin position="61"/>
        <end position="129"/>
    </location>
</feature>
<dbReference type="STRING" id="337451.A0A3S3P6R7"/>
<sequence>MNAEIRGRGETQKRERERGRQYPLPSPPLLLPQFLVWLREKERISGRRWCTQQESLHSRGGELIIRLLCPTDNLCRVIGRGGRFIKSVRQESGASVEVGDPRADSDHCVISITSTEVRPDNVTIFSAYSRFSHSLCCLIVTHNVSWQSTDDLKSSSVEAVLLLQGKINSNDDNDTVNISVLVPRRVIGCLIGKSGSIVNEIRQKTKADIRISKGKKPVCANADDQLVEVIGEVDRVREALVQIVLRLRDDVLKERDGPHGALSSDSLFSGGPRANSNADSLYSGSSRNAPVADSSYSSALRSAPSDSLYSGGIALPSALSSIPPITPLSYDQRIESGSSLGRLSVGSLYGYGSLQNREDEDTYVAMANNTAKVVLRNKPSAGTDLPL</sequence>
<proteinExistence type="predicted"/>
<dbReference type="SUPFAM" id="SSF54791">
    <property type="entry name" value="Eukaryotic type KH-domain (KH-domain type I)"/>
    <property type="match status" value="2"/>
</dbReference>
<organism evidence="5 6">
    <name type="scientific">Cinnamomum micranthum f. kanehirae</name>
    <dbReference type="NCBI Taxonomy" id="337451"/>
    <lineage>
        <taxon>Eukaryota</taxon>
        <taxon>Viridiplantae</taxon>
        <taxon>Streptophyta</taxon>
        <taxon>Embryophyta</taxon>
        <taxon>Tracheophyta</taxon>
        <taxon>Spermatophyta</taxon>
        <taxon>Magnoliopsida</taxon>
        <taxon>Magnoliidae</taxon>
        <taxon>Laurales</taxon>
        <taxon>Lauraceae</taxon>
        <taxon>Cinnamomum</taxon>
    </lineage>
</organism>
<dbReference type="OrthoDB" id="752362at2759"/>
<dbReference type="InterPro" id="IPR004087">
    <property type="entry name" value="KH_dom"/>
</dbReference>
<feature type="domain" description="K Homology" evidence="4">
    <location>
        <begin position="174"/>
        <end position="248"/>
    </location>
</feature>
<dbReference type="SMART" id="SM00322">
    <property type="entry name" value="KH"/>
    <property type="match status" value="2"/>
</dbReference>
<reference evidence="5 6" key="1">
    <citation type="journal article" date="2019" name="Nat. Plants">
        <title>Stout camphor tree genome fills gaps in understanding of flowering plant genome evolution.</title>
        <authorList>
            <person name="Chaw S.M."/>
            <person name="Liu Y.C."/>
            <person name="Wu Y.W."/>
            <person name="Wang H.Y."/>
            <person name="Lin C.I."/>
            <person name="Wu C.S."/>
            <person name="Ke H.M."/>
            <person name="Chang L.Y."/>
            <person name="Hsu C.Y."/>
            <person name="Yang H.T."/>
            <person name="Sudianto E."/>
            <person name="Hsu M.H."/>
            <person name="Wu K.P."/>
            <person name="Wang L.N."/>
            <person name="Leebens-Mack J.H."/>
            <person name="Tsai I.J."/>
        </authorList>
    </citation>
    <scope>NUCLEOTIDE SEQUENCE [LARGE SCALE GENOMIC DNA]</scope>
    <source>
        <strain evidence="6">cv. Chaw 1501</strain>
        <tissue evidence="5">Young leaves</tissue>
    </source>
</reference>
<feature type="compositionally biased region" description="Basic and acidic residues" evidence="3">
    <location>
        <begin position="1"/>
        <end position="20"/>
    </location>
</feature>
<dbReference type="Gene3D" id="3.30.1370.10">
    <property type="entry name" value="K Homology domain, type 1"/>
    <property type="match status" value="2"/>
</dbReference>
<evidence type="ECO:0000256" key="3">
    <source>
        <dbReference type="SAM" id="MobiDB-lite"/>
    </source>
</evidence>
<dbReference type="GO" id="GO:0003723">
    <property type="term" value="F:RNA binding"/>
    <property type="evidence" value="ECO:0007669"/>
    <property type="project" value="UniProtKB-UniRule"/>
</dbReference>
<dbReference type="PROSITE" id="PS50084">
    <property type="entry name" value="KH_TYPE_1"/>
    <property type="match status" value="2"/>
</dbReference>
<name>A0A3S3P6R7_9MAGN</name>
<feature type="region of interest" description="Disordered" evidence="3">
    <location>
        <begin position="1"/>
        <end position="24"/>
    </location>
</feature>
<dbReference type="EMBL" id="QPKB01000005">
    <property type="protein sequence ID" value="RWR84313.1"/>
    <property type="molecule type" value="Genomic_DNA"/>
</dbReference>
<evidence type="ECO:0000256" key="1">
    <source>
        <dbReference type="ARBA" id="ARBA00022737"/>
    </source>
</evidence>
<dbReference type="Proteomes" id="UP000283530">
    <property type="component" value="Unassembled WGS sequence"/>
</dbReference>
<evidence type="ECO:0000313" key="5">
    <source>
        <dbReference type="EMBL" id="RWR84313.1"/>
    </source>
</evidence>
<keyword evidence="2" id="KW-0694">RNA-binding</keyword>
<gene>
    <name evidence="5" type="ORF">CKAN_01311400</name>
</gene>
<protein>
    <submittedName>
        <fullName evidence="5">KH domain-containing protein</fullName>
    </submittedName>
</protein>
<evidence type="ECO:0000256" key="2">
    <source>
        <dbReference type="PROSITE-ProRule" id="PRU00117"/>
    </source>
</evidence>
<evidence type="ECO:0000313" key="6">
    <source>
        <dbReference type="Proteomes" id="UP000283530"/>
    </source>
</evidence>
<dbReference type="AlphaFoldDB" id="A0A3S3P6R7"/>